<dbReference type="InterPro" id="IPR002889">
    <property type="entry name" value="WSC_carb-bd"/>
</dbReference>
<feature type="chain" id="PRO_5025455124" evidence="1">
    <location>
        <begin position="17"/>
        <end position="536"/>
    </location>
</feature>
<dbReference type="Pfam" id="PF01822">
    <property type="entry name" value="WSC"/>
    <property type="match status" value="1"/>
</dbReference>
<dbReference type="PANTHER" id="PTHR43662:SF3">
    <property type="entry name" value="DOMAIN PROTEIN, PUTATIVE (AFU_ORTHOLOGUE AFUA_6G11970)-RELATED"/>
    <property type="match status" value="1"/>
</dbReference>
<dbReference type="PROSITE" id="PS51212">
    <property type="entry name" value="WSC"/>
    <property type="match status" value="1"/>
</dbReference>
<organism evidence="3 4">
    <name type="scientific">Microthyrium microscopicum</name>
    <dbReference type="NCBI Taxonomy" id="703497"/>
    <lineage>
        <taxon>Eukaryota</taxon>
        <taxon>Fungi</taxon>
        <taxon>Dikarya</taxon>
        <taxon>Ascomycota</taxon>
        <taxon>Pezizomycotina</taxon>
        <taxon>Dothideomycetes</taxon>
        <taxon>Dothideomycetes incertae sedis</taxon>
        <taxon>Microthyriales</taxon>
        <taxon>Microthyriaceae</taxon>
        <taxon>Microthyrium</taxon>
    </lineage>
</organism>
<dbReference type="AlphaFoldDB" id="A0A6A6UB48"/>
<dbReference type="PANTHER" id="PTHR43662">
    <property type="match status" value="1"/>
</dbReference>
<dbReference type="Pfam" id="PF09362">
    <property type="entry name" value="DUF1996"/>
    <property type="match status" value="1"/>
</dbReference>
<sequence>MLSVLVLSILLQRASAFWRMPCTEMLLGRVDPVVQPGVASAHVHTVVGGNSMSNYSEKDGLSLSNSACTSCVIQADKSAYWTPALYYEYPNGTFMMVPHGGSIVYYLGRGNNATRVPFPPGFRMVVGSAAARSFAQTPLTYMNQRPIAEQVSWLCIADPSQPETYGLNQTDCPYGLRSQIQFPTCWNGIDLYKSDQSHVAHLSGIDSGDCPPTHPYQFAHVFQEIYHQPNDVPDQQPGGRFVLSTGDPTGYSLHADFMNGWDQDVLACAVENCALGEQDGDLQDCPCLLPSYNPNTAQFCPMRPSQVVETVTGLLPKLPGCINIVNGPAAAQPADMNCPPSVVAAGPQLLPTPDTSPVYFDMPVVNQPYGLPNWTYLGCSNDTNNDRALQGYSFSNGTGMTIQTCQAYCQANFFRYAGVEFADECYCGGALLNNPVFGPLSTQRENQCSLPCSGNGSTYCGGGGRIDIYINPTIEALPVPSPKQQVGSYSYKGCYIDFGGARALRDYSVANGSIGPDVCAGFCQQHGSRYFGVEFG</sequence>
<keyword evidence="1" id="KW-0732">Signal</keyword>
<keyword evidence="4" id="KW-1185">Reference proteome</keyword>
<proteinExistence type="predicted"/>
<protein>
    <submittedName>
        <fullName evidence="3">WSC-domain-containing protein</fullName>
    </submittedName>
</protein>
<reference evidence="3" key="1">
    <citation type="journal article" date="2020" name="Stud. Mycol.">
        <title>101 Dothideomycetes genomes: a test case for predicting lifestyles and emergence of pathogens.</title>
        <authorList>
            <person name="Haridas S."/>
            <person name="Albert R."/>
            <person name="Binder M."/>
            <person name="Bloem J."/>
            <person name="Labutti K."/>
            <person name="Salamov A."/>
            <person name="Andreopoulos B."/>
            <person name="Baker S."/>
            <person name="Barry K."/>
            <person name="Bills G."/>
            <person name="Bluhm B."/>
            <person name="Cannon C."/>
            <person name="Castanera R."/>
            <person name="Culley D."/>
            <person name="Daum C."/>
            <person name="Ezra D."/>
            <person name="Gonzalez J."/>
            <person name="Henrissat B."/>
            <person name="Kuo A."/>
            <person name="Liang C."/>
            <person name="Lipzen A."/>
            <person name="Lutzoni F."/>
            <person name="Magnuson J."/>
            <person name="Mondo S."/>
            <person name="Nolan M."/>
            <person name="Ohm R."/>
            <person name="Pangilinan J."/>
            <person name="Park H.-J."/>
            <person name="Ramirez L."/>
            <person name="Alfaro M."/>
            <person name="Sun H."/>
            <person name="Tritt A."/>
            <person name="Yoshinaga Y."/>
            <person name="Zwiers L.-H."/>
            <person name="Turgeon B."/>
            <person name="Goodwin S."/>
            <person name="Spatafora J."/>
            <person name="Crous P."/>
            <person name="Grigoriev I."/>
        </authorList>
    </citation>
    <scope>NUCLEOTIDE SEQUENCE</scope>
    <source>
        <strain evidence="3">CBS 115976</strain>
    </source>
</reference>
<evidence type="ECO:0000313" key="4">
    <source>
        <dbReference type="Proteomes" id="UP000799302"/>
    </source>
</evidence>
<dbReference type="Proteomes" id="UP000799302">
    <property type="component" value="Unassembled WGS sequence"/>
</dbReference>
<name>A0A6A6UB48_9PEZI</name>
<dbReference type="EMBL" id="MU004235">
    <property type="protein sequence ID" value="KAF2669402.1"/>
    <property type="molecule type" value="Genomic_DNA"/>
</dbReference>
<feature type="signal peptide" evidence="1">
    <location>
        <begin position="1"/>
        <end position="16"/>
    </location>
</feature>
<evidence type="ECO:0000256" key="1">
    <source>
        <dbReference type="SAM" id="SignalP"/>
    </source>
</evidence>
<evidence type="ECO:0000313" key="3">
    <source>
        <dbReference type="EMBL" id="KAF2669402.1"/>
    </source>
</evidence>
<dbReference type="InterPro" id="IPR018535">
    <property type="entry name" value="DUF1996"/>
</dbReference>
<gene>
    <name evidence="3" type="ORF">BT63DRAFT_413837</name>
</gene>
<evidence type="ECO:0000259" key="2">
    <source>
        <dbReference type="PROSITE" id="PS51212"/>
    </source>
</evidence>
<dbReference type="SMART" id="SM00321">
    <property type="entry name" value="WSC"/>
    <property type="match status" value="1"/>
</dbReference>
<dbReference type="OrthoDB" id="74764at2759"/>
<accession>A0A6A6UB48</accession>
<feature type="domain" description="WSC" evidence="2">
    <location>
        <begin position="373"/>
        <end position="472"/>
    </location>
</feature>